<sequence>MIIYICNDLIFGTKISSTAEALGIVSRPVRNLSMLENRLNMVDDGKPNHPVSGMMLDLDTGEDGLKLLDAVKAHSPEIPVVAFGSHVLVDMLESARQRGADFVMPRGAFTANLVDILERMKGEV</sequence>
<gene>
    <name evidence="1" type="ORF">KS4_18680</name>
</gene>
<reference evidence="1 2" key="1">
    <citation type="submission" date="2019-02" db="EMBL/GenBank/DDBJ databases">
        <title>Deep-cultivation of Planctomycetes and their phenomic and genomic characterization uncovers novel biology.</title>
        <authorList>
            <person name="Wiegand S."/>
            <person name="Jogler M."/>
            <person name="Boedeker C."/>
            <person name="Pinto D."/>
            <person name="Vollmers J."/>
            <person name="Rivas-Marin E."/>
            <person name="Kohn T."/>
            <person name="Peeters S.H."/>
            <person name="Heuer A."/>
            <person name="Rast P."/>
            <person name="Oberbeckmann S."/>
            <person name="Bunk B."/>
            <person name="Jeske O."/>
            <person name="Meyerdierks A."/>
            <person name="Storesund J.E."/>
            <person name="Kallscheuer N."/>
            <person name="Luecker S."/>
            <person name="Lage O.M."/>
            <person name="Pohl T."/>
            <person name="Merkel B.J."/>
            <person name="Hornburger P."/>
            <person name="Mueller R.-W."/>
            <person name="Bruemmer F."/>
            <person name="Labrenz M."/>
            <person name="Spormann A.M."/>
            <person name="Op den Camp H."/>
            <person name="Overmann J."/>
            <person name="Amann R."/>
            <person name="Jetten M.S.M."/>
            <person name="Mascher T."/>
            <person name="Medema M.H."/>
            <person name="Devos D.P."/>
            <person name="Kaster A.-K."/>
            <person name="Ovreas L."/>
            <person name="Rohde M."/>
            <person name="Galperin M.Y."/>
            <person name="Jogler C."/>
        </authorList>
    </citation>
    <scope>NUCLEOTIDE SEQUENCE [LARGE SCALE GENOMIC DNA]</scope>
    <source>
        <strain evidence="1 2">KS4</strain>
    </source>
</reference>
<name>A0A517YUA8_9BACT</name>
<dbReference type="RefSeq" id="WP_145077154.1">
    <property type="nucleotide sequence ID" value="NZ_CP036425.1"/>
</dbReference>
<dbReference type="SUPFAM" id="SSF52172">
    <property type="entry name" value="CheY-like"/>
    <property type="match status" value="1"/>
</dbReference>
<dbReference type="AlphaFoldDB" id="A0A517YUA8"/>
<keyword evidence="2" id="KW-1185">Reference proteome</keyword>
<evidence type="ECO:0000313" key="1">
    <source>
        <dbReference type="EMBL" id="QDU33810.1"/>
    </source>
</evidence>
<dbReference type="KEGG" id="pcor:KS4_18680"/>
<dbReference type="InterPro" id="IPR011006">
    <property type="entry name" value="CheY-like_superfamily"/>
</dbReference>
<proteinExistence type="predicted"/>
<dbReference type="OrthoDB" id="291953at2"/>
<organism evidence="1 2">
    <name type="scientific">Poriferisphaera corsica</name>
    <dbReference type="NCBI Taxonomy" id="2528020"/>
    <lineage>
        <taxon>Bacteria</taxon>
        <taxon>Pseudomonadati</taxon>
        <taxon>Planctomycetota</taxon>
        <taxon>Phycisphaerae</taxon>
        <taxon>Phycisphaerales</taxon>
        <taxon>Phycisphaeraceae</taxon>
        <taxon>Poriferisphaera</taxon>
    </lineage>
</organism>
<dbReference type="EMBL" id="CP036425">
    <property type="protein sequence ID" value="QDU33810.1"/>
    <property type="molecule type" value="Genomic_DNA"/>
</dbReference>
<dbReference type="Proteomes" id="UP000317369">
    <property type="component" value="Chromosome"/>
</dbReference>
<protein>
    <recommendedName>
        <fullName evidence="3">Response regulatory domain-containing protein</fullName>
    </recommendedName>
</protein>
<evidence type="ECO:0000313" key="2">
    <source>
        <dbReference type="Proteomes" id="UP000317369"/>
    </source>
</evidence>
<dbReference type="Gene3D" id="3.40.50.2300">
    <property type="match status" value="1"/>
</dbReference>
<accession>A0A517YUA8</accession>
<evidence type="ECO:0008006" key="3">
    <source>
        <dbReference type="Google" id="ProtNLM"/>
    </source>
</evidence>